<name>A0A0L8VA32_9BACT</name>
<keyword evidence="3" id="KW-1185">Reference proteome</keyword>
<proteinExistence type="predicted"/>
<dbReference type="AlphaFoldDB" id="A0A0L8VA32"/>
<comment type="caution">
    <text evidence="2">The sequence shown here is derived from an EMBL/GenBank/DDBJ whole genome shotgun (WGS) entry which is preliminary data.</text>
</comment>
<reference evidence="3" key="1">
    <citation type="submission" date="2015-07" db="EMBL/GenBank/DDBJ databases">
        <title>Genome sequencing of Sunxiuqinia dokdonensis strain SK.</title>
        <authorList>
            <person name="Ahn S."/>
            <person name="Kim B.-C."/>
        </authorList>
    </citation>
    <scope>NUCLEOTIDE SEQUENCE [LARGE SCALE GENOMIC DNA]</scope>
    <source>
        <strain evidence="3">SK</strain>
    </source>
</reference>
<gene>
    <name evidence="2" type="ORF">NC99_18530</name>
</gene>
<accession>A0A0L8VA32</accession>
<evidence type="ECO:0000256" key="1">
    <source>
        <dbReference type="SAM" id="MobiDB-lite"/>
    </source>
</evidence>
<feature type="region of interest" description="Disordered" evidence="1">
    <location>
        <begin position="14"/>
        <end position="37"/>
    </location>
</feature>
<evidence type="ECO:0000313" key="3">
    <source>
        <dbReference type="Proteomes" id="UP000036958"/>
    </source>
</evidence>
<dbReference type="EMBL" id="LGIA01000145">
    <property type="protein sequence ID" value="KOH45335.1"/>
    <property type="molecule type" value="Genomic_DNA"/>
</dbReference>
<organism evidence="2 3">
    <name type="scientific">Sunxiuqinia dokdonensis</name>
    <dbReference type="NCBI Taxonomy" id="1409788"/>
    <lineage>
        <taxon>Bacteria</taxon>
        <taxon>Pseudomonadati</taxon>
        <taxon>Bacteroidota</taxon>
        <taxon>Bacteroidia</taxon>
        <taxon>Marinilabiliales</taxon>
        <taxon>Prolixibacteraceae</taxon>
        <taxon>Sunxiuqinia</taxon>
    </lineage>
</organism>
<protein>
    <submittedName>
        <fullName evidence="2">Uncharacterized protein</fullName>
    </submittedName>
</protein>
<sequence>MLCNFKNAFKGKKNREADRSNFKFQKKEQTPKSKKTNSIRQLPDQVLFVSWLIRFKIIIQAGVILNYACM</sequence>
<evidence type="ECO:0000313" key="2">
    <source>
        <dbReference type="EMBL" id="KOH45335.1"/>
    </source>
</evidence>
<feature type="compositionally biased region" description="Basic and acidic residues" evidence="1">
    <location>
        <begin position="14"/>
        <end position="31"/>
    </location>
</feature>
<dbReference type="Proteomes" id="UP000036958">
    <property type="component" value="Unassembled WGS sequence"/>
</dbReference>